<keyword evidence="1" id="KW-0285">Flavoprotein</keyword>
<feature type="domain" description="Pterin-binding" evidence="3">
    <location>
        <begin position="207"/>
        <end position="332"/>
    </location>
</feature>
<protein>
    <submittedName>
        <fullName evidence="4">2,4-dienoyl-CoA reductase</fullName>
    </submittedName>
</protein>
<organism evidence="4 5">
    <name type="scientific">Papillibacter cinnamivorans DSM 12816</name>
    <dbReference type="NCBI Taxonomy" id="1122930"/>
    <lineage>
        <taxon>Bacteria</taxon>
        <taxon>Bacillati</taxon>
        <taxon>Bacillota</taxon>
        <taxon>Clostridia</taxon>
        <taxon>Eubacteriales</taxon>
        <taxon>Oscillospiraceae</taxon>
        <taxon>Papillibacter</taxon>
    </lineage>
</organism>
<evidence type="ECO:0000256" key="1">
    <source>
        <dbReference type="ARBA" id="ARBA00022630"/>
    </source>
</evidence>
<dbReference type="Proteomes" id="UP000192790">
    <property type="component" value="Unassembled WGS sequence"/>
</dbReference>
<dbReference type="AlphaFoldDB" id="A0A1W2C9Y0"/>
<dbReference type="PANTHER" id="PTHR43656">
    <property type="entry name" value="BINDING OXIDOREDUCTASE, PUTATIVE (AFU_ORTHOLOGUE AFUA_2G08260)-RELATED"/>
    <property type="match status" value="1"/>
</dbReference>
<dbReference type="GO" id="GO:0016491">
    <property type="term" value="F:oxidoreductase activity"/>
    <property type="evidence" value="ECO:0007669"/>
    <property type="project" value="UniProtKB-KW"/>
</dbReference>
<dbReference type="RefSeq" id="WP_084235340.1">
    <property type="nucleotide sequence ID" value="NZ_FWXW01000008.1"/>
</dbReference>
<dbReference type="PANTHER" id="PTHR43656:SF2">
    <property type="entry name" value="BINDING OXIDOREDUCTASE, PUTATIVE (AFU_ORTHOLOGUE AFUA_2G08260)-RELATED"/>
    <property type="match status" value="1"/>
</dbReference>
<dbReference type="Pfam" id="PF00724">
    <property type="entry name" value="Oxidored_FMN"/>
    <property type="match status" value="1"/>
</dbReference>
<dbReference type="CDD" id="cd02803">
    <property type="entry name" value="OYE_like_FMN_family"/>
    <property type="match status" value="1"/>
</dbReference>
<evidence type="ECO:0000313" key="4">
    <source>
        <dbReference type="EMBL" id="SMC81931.1"/>
    </source>
</evidence>
<gene>
    <name evidence="4" type="ORF">SAMN02745168_2673</name>
</gene>
<dbReference type="OrthoDB" id="9772736at2"/>
<dbReference type="Gene3D" id="3.20.20.70">
    <property type="entry name" value="Aldolase class I"/>
    <property type="match status" value="1"/>
</dbReference>
<keyword evidence="2" id="KW-0560">Oxidoreductase</keyword>
<dbReference type="SUPFAM" id="SSF51395">
    <property type="entry name" value="FMN-linked oxidoreductases"/>
    <property type="match status" value="1"/>
</dbReference>
<name>A0A1W2C9Y0_9FIRM</name>
<dbReference type="InterPro" id="IPR013785">
    <property type="entry name" value="Aldolase_TIM"/>
</dbReference>
<dbReference type="GO" id="GO:0010181">
    <property type="term" value="F:FMN binding"/>
    <property type="evidence" value="ECO:0007669"/>
    <property type="project" value="InterPro"/>
</dbReference>
<dbReference type="PROSITE" id="PS50972">
    <property type="entry name" value="PTERIN_BINDING"/>
    <property type="match status" value="1"/>
</dbReference>
<sequence>MPLLNTPLEAGRVKLKNRLVFPPMATAKSERGEVGPDLLRYYDEKSKGGHFGLVIIEHSYIAPEGRASAGQLSVAEDRLVDGLKTLAEAIHANGSKTAMQINHCGGGISPEVTGIDGFAPSSVSNPAREGPLPIALDQDGIRKIIQQFSLAALRVKAAGFDAVEIHSAHGYLLNQFLSPLTNQRADEYGGSLQNRIRIHLEVVKAVRDAVGEAYPVFLRLGAADYMEGGQTPEESASAARELERAGVDLIDISGGMCRYFNPFTKAPGYFAAASRVVKGAVSVPVLVTGGITRPEEAEEILRKGDTDLVGVGRAAAKDSDWGRKAMEALSGK</sequence>
<dbReference type="InterPro" id="IPR000489">
    <property type="entry name" value="Pterin-binding_dom"/>
</dbReference>
<accession>A0A1W2C9Y0</accession>
<dbReference type="InterPro" id="IPR001155">
    <property type="entry name" value="OxRdtase_FMN_N"/>
</dbReference>
<evidence type="ECO:0000256" key="2">
    <source>
        <dbReference type="ARBA" id="ARBA00023002"/>
    </source>
</evidence>
<proteinExistence type="predicted"/>
<dbReference type="EMBL" id="FWXW01000008">
    <property type="protein sequence ID" value="SMC81931.1"/>
    <property type="molecule type" value="Genomic_DNA"/>
</dbReference>
<evidence type="ECO:0000313" key="5">
    <source>
        <dbReference type="Proteomes" id="UP000192790"/>
    </source>
</evidence>
<dbReference type="STRING" id="1122930.SAMN02745168_2673"/>
<keyword evidence="5" id="KW-1185">Reference proteome</keyword>
<dbReference type="GO" id="GO:0042558">
    <property type="term" value="P:pteridine-containing compound metabolic process"/>
    <property type="evidence" value="ECO:0007669"/>
    <property type="project" value="InterPro"/>
</dbReference>
<dbReference type="InterPro" id="IPR051799">
    <property type="entry name" value="NADH_flavin_oxidoreductase"/>
</dbReference>
<evidence type="ECO:0000259" key="3">
    <source>
        <dbReference type="PROSITE" id="PS50972"/>
    </source>
</evidence>
<reference evidence="4 5" key="1">
    <citation type="submission" date="2017-04" db="EMBL/GenBank/DDBJ databases">
        <authorList>
            <person name="Afonso C.L."/>
            <person name="Miller P.J."/>
            <person name="Scott M.A."/>
            <person name="Spackman E."/>
            <person name="Goraichik I."/>
            <person name="Dimitrov K.M."/>
            <person name="Suarez D.L."/>
            <person name="Swayne D.E."/>
        </authorList>
    </citation>
    <scope>NUCLEOTIDE SEQUENCE [LARGE SCALE GENOMIC DNA]</scope>
    <source>
        <strain evidence="4 5">DSM 12816</strain>
    </source>
</reference>